<feature type="region of interest" description="Disordered" evidence="1">
    <location>
        <begin position="146"/>
        <end position="170"/>
    </location>
</feature>
<gene>
    <name evidence="4" type="primary">LOC125777603</name>
</gene>
<feature type="compositionally biased region" description="Acidic residues" evidence="1">
    <location>
        <begin position="149"/>
        <end position="167"/>
    </location>
</feature>
<feature type="domain" description="PiggyBac transposable element-derived protein" evidence="2">
    <location>
        <begin position="218"/>
        <end position="569"/>
    </location>
</feature>
<dbReference type="PANTHER" id="PTHR46599:SF6">
    <property type="entry name" value="DUAL SPECIFICITY PHOSPHATASE 26"/>
    <property type="match status" value="1"/>
</dbReference>
<dbReference type="InterPro" id="IPR029526">
    <property type="entry name" value="PGBD"/>
</dbReference>
<organism evidence="3 4">
    <name type="scientific">Bactrocera dorsalis</name>
    <name type="common">Oriental fruit fly</name>
    <name type="synonym">Dacus dorsalis</name>
    <dbReference type="NCBI Taxonomy" id="27457"/>
    <lineage>
        <taxon>Eukaryota</taxon>
        <taxon>Metazoa</taxon>
        <taxon>Ecdysozoa</taxon>
        <taxon>Arthropoda</taxon>
        <taxon>Hexapoda</taxon>
        <taxon>Insecta</taxon>
        <taxon>Pterygota</taxon>
        <taxon>Neoptera</taxon>
        <taxon>Endopterygota</taxon>
        <taxon>Diptera</taxon>
        <taxon>Brachycera</taxon>
        <taxon>Muscomorpha</taxon>
        <taxon>Tephritoidea</taxon>
        <taxon>Tephritidae</taxon>
        <taxon>Bactrocera</taxon>
        <taxon>Bactrocera</taxon>
    </lineage>
</organism>
<proteinExistence type="predicted"/>
<name>A0ABM3JHD2_BACDO</name>
<evidence type="ECO:0000313" key="4">
    <source>
        <dbReference type="RefSeq" id="XP_049308646.1"/>
    </source>
</evidence>
<dbReference type="Proteomes" id="UP001652620">
    <property type="component" value="Chromosome 3"/>
</dbReference>
<evidence type="ECO:0000256" key="1">
    <source>
        <dbReference type="SAM" id="MobiDB-lite"/>
    </source>
</evidence>
<dbReference type="Pfam" id="PF13843">
    <property type="entry name" value="DDE_Tnp_1_7"/>
    <property type="match status" value="1"/>
</dbReference>
<protein>
    <submittedName>
        <fullName evidence="4">PiggyBac transposable element-derived protein 4-like</fullName>
    </submittedName>
</protein>
<evidence type="ECO:0000313" key="3">
    <source>
        <dbReference type="Proteomes" id="UP001652620"/>
    </source>
</evidence>
<dbReference type="RefSeq" id="XP_049308646.1">
    <property type="nucleotide sequence ID" value="XM_049452689.1"/>
</dbReference>
<sequence>MDLGEGCTGRYKGVILAAPQQYHTRKLIEAPVNKPIMEINEVPMPQVIAQPETLTTSLKDIKELQVIVKQHKKGNIKLKEIKIHHATGHISLLFFIVGVLYLFDEICDDDAPYDFDSEDEEEIQINDIEIADDDAEVSQSAAEVLPDYADYENDEEDNEEEEVEENNELPASAEKFVARDGTEWMKEPNVSRQVLRQNIIRERSGPARCTKMLSIEQTFKCFINVEMADIIMRYTNKLAKETYNAYNNAHPNTTPKSWTPVSITELYAFFGILIMTGANHSNGEHVRDLWSVKNYPLYRATMGVNRFCSILRFLRFDDKNTRATRLLTDKAAPISELWMMMNNNLAAHYKPSSCLAIDEQLFPYRGRTRFTQYIPSNPAKYGVKVWWICAATNAYPLHGQIYTGQAETGRETNQGERVVKDLSAKYQGSGRNITMDNLFTTLPVAELLLTWKLTIVGTLRKNKSYIPQKIKQNKNRTIGSTTFGFKNNVTMCSYVPKKNKAVILLSIMHNDAKIADSGKPEIIEYYNRTKGGVDRMDQMFAEYPTQRQTKQWPLAMFFNMLDITALAAYIVYDLNNPMLPSRTNNKRKQILRSWLKHCVYPLLKPEP</sequence>
<dbReference type="GeneID" id="125777603"/>
<evidence type="ECO:0000259" key="2">
    <source>
        <dbReference type="Pfam" id="PF13843"/>
    </source>
</evidence>
<dbReference type="PANTHER" id="PTHR46599">
    <property type="entry name" value="PIGGYBAC TRANSPOSABLE ELEMENT-DERIVED PROTEIN 4"/>
    <property type="match status" value="1"/>
</dbReference>
<accession>A0ABM3JHD2</accession>
<reference evidence="4" key="1">
    <citation type="submission" date="2025-08" db="UniProtKB">
        <authorList>
            <consortium name="RefSeq"/>
        </authorList>
    </citation>
    <scope>IDENTIFICATION</scope>
    <source>
        <tissue evidence="4">Adult</tissue>
    </source>
</reference>
<keyword evidence="3" id="KW-1185">Reference proteome</keyword>